<name>A0A859FHD7_9BACI</name>
<dbReference type="PANTHER" id="PTHR43877">
    <property type="entry name" value="AMINOALKYLPHOSPHONATE N-ACETYLTRANSFERASE-RELATED-RELATED"/>
    <property type="match status" value="1"/>
</dbReference>
<evidence type="ECO:0000256" key="2">
    <source>
        <dbReference type="ARBA" id="ARBA00023315"/>
    </source>
</evidence>
<feature type="domain" description="N-acetyltransferase" evidence="3">
    <location>
        <begin position="14"/>
        <end position="180"/>
    </location>
</feature>
<dbReference type="Gene3D" id="3.40.630.30">
    <property type="match status" value="1"/>
</dbReference>
<keyword evidence="5" id="KW-1185">Reference proteome</keyword>
<dbReference type="EMBL" id="CP041372">
    <property type="protein sequence ID" value="QKS72763.1"/>
    <property type="molecule type" value="Genomic_DNA"/>
</dbReference>
<evidence type="ECO:0000313" key="5">
    <source>
        <dbReference type="Proteomes" id="UP000318138"/>
    </source>
</evidence>
<keyword evidence="1 4" id="KW-0808">Transferase</keyword>
<gene>
    <name evidence="4" type="ORF">FLK61_39825</name>
</gene>
<dbReference type="GO" id="GO:0016747">
    <property type="term" value="F:acyltransferase activity, transferring groups other than amino-acyl groups"/>
    <property type="evidence" value="ECO:0007669"/>
    <property type="project" value="InterPro"/>
</dbReference>
<dbReference type="Pfam" id="PF00583">
    <property type="entry name" value="Acetyltransf_1"/>
    <property type="match status" value="1"/>
</dbReference>
<evidence type="ECO:0000256" key="1">
    <source>
        <dbReference type="ARBA" id="ARBA00022679"/>
    </source>
</evidence>
<dbReference type="PANTHER" id="PTHR43877:SF1">
    <property type="entry name" value="ACETYLTRANSFERASE"/>
    <property type="match status" value="1"/>
</dbReference>
<protein>
    <submittedName>
        <fullName evidence="4">GNAT family N-acetyltransferase</fullName>
    </submittedName>
</protein>
<evidence type="ECO:0000259" key="3">
    <source>
        <dbReference type="PROSITE" id="PS51186"/>
    </source>
</evidence>
<dbReference type="SUPFAM" id="SSF55729">
    <property type="entry name" value="Acyl-CoA N-acyltransferases (Nat)"/>
    <property type="match status" value="1"/>
</dbReference>
<keyword evidence="2" id="KW-0012">Acyltransferase</keyword>
<sequence length="180" mass="20453">MNVTIFFKGGELLMDIRLARLEDAEGIVRVCTDAYRHTYPGIIAASHIEKTIKEFYNLERVEREITDVSDAWNGWFVAVDNGQVVGAAGGGFTADSVAELFVIYLDPARKREGIGSRLLTAVTDDQRARGAKEQWVSVQKYNDMGIPFYEAVGFEYQEERPAHGYSEEEGYRSLRYKRRI</sequence>
<organism evidence="4 5">
    <name type="scientific">Paenalkalicoccus suaedae</name>
    <dbReference type="NCBI Taxonomy" id="2592382"/>
    <lineage>
        <taxon>Bacteria</taxon>
        <taxon>Bacillati</taxon>
        <taxon>Bacillota</taxon>
        <taxon>Bacilli</taxon>
        <taxon>Bacillales</taxon>
        <taxon>Bacillaceae</taxon>
        <taxon>Paenalkalicoccus</taxon>
    </lineage>
</organism>
<proteinExistence type="predicted"/>
<dbReference type="PROSITE" id="PS51186">
    <property type="entry name" value="GNAT"/>
    <property type="match status" value="1"/>
</dbReference>
<reference evidence="5" key="1">
    <citation type="submission" date="2019-07" db="EMBL/GenBank/DDBJ databases">
        <title>Bacillus alkalisoli sp. nov. isolated from saline soil.</title>
        <authorList>
            <person name="Sun J.-Q."/>
            <person name="Xu L."/>
        </authorList>
    </citation>
    <scope>NUCLEOTIDE SEQUENCE [LARGE SCALE GENOMIC DNA]</scope>
    <source>
        <strain evidence="5">M4U3P1</strain>
    </source>
</reference>
<evidence type="ECO:0000313" key="4">
    <source>
        <dbReference type="EMBL" id="QKS72763.1"/>
    </source>
</evidence>
<dbReference type="AlphaFoldDB" id="A0A859FHD7"/>
<dbReference type="InterPro" id="IPR016181">
    <property type="entry name" value="Acyl_CoA_acyltransferase"/>
</dbReference>
<dbReference type="KEGG" id="psua:FLK61_39825"/>
<dbReference type="Proteomes" id="UP000318138">
    <property type="component" value="Chromosome"/>
</dbReference>
<accession>A0A859FHD7</accession>
<dbReference type="InterPro" id="IPR000182">
    <property type="entry name" value="GNAT_dom"/>
</dbReference>
<dbReference type="InterPro" id="IPR050832">
    <property type="entry name" value="Bact_Acetyltransf"/>
</dbReference>